<reference evidence="1 2" key="1">
    <citation type="submission" date="2024-04" db="EMBL/GenBank/DDBJ databases">
        <authorList>
            <consortium name="Genoscope - CEA"/>
            <person name="William W."/>
        </authorList>
    </citation>
    <scope>NUCLEOTIDE SEQUENCE [LARGE SCALE GENOMIC DNA]</scope>
</reference>
<evidence type="ECO:0000313" key="2">
    <source>
        <dbReference type="Proteomes" id="UP001497497"/>
    </source>
</evidence>
<organism evidence="1 2">
    <name type="scientific">Lymnaea stagnalis</name>
    <name type="common">Great pond snail</name>
    <name type="synonym">Helix stagnalis</name>
    <dbReference type="NCBI Taxonomy" id="6523"/>
    <lineage>
        <taxon>Eukaryota</taxon>
        <taxon>Metazoa</taxon>
        <taxon>Spiralia</taxon>
        <taxon>Lophotrochozoa</taxon>
        <taxon>Mollusca</taxon>
        <taxon>Gastropoda</taxon>
        <taxon>Heterobranchia</taxon>
        <taxon>Euthyneura</taxon>
        <taxon>Panpulmonata</taxon>
        <taxon>Hygrophila</taxon>
        <taxon>Lymnaeoidea</taxon>
        <taxon>Lymnaeidae</taxon>
        <taxon>Lymnaea</taxon>
    </lineage>
</organism>
<keyword evidence="2" id="KW-1185">Reference proteome</keyword>
<comment type="caution">
    <text evidence="1">The sequence shown here is derived from an EMBL/GenBank/DDBJ whole genome shotgun (WGS) entry which is preliminary data.</text>
</comment>
<name>A0AAV2IPC8_LYMST</name>
<gene>
    <name evidence="1" type="ORF">GSLYS_00021473001</name>
</gene>
<protein>
    <submittedName>
        <fullName evidence="1">Uncharacterized protein</fullName>
    </submittedName>
</protein>
<evidence type="ECO:0000313" key="1">
    <source>
        <dbReference type="EMBL" id="CAL1548156.1"/>
    </source>
</evidence>
<dbReference type="AlphaFoldDB" id="A0AAV2IPC8"/>
<proteinExistence type="predicted"/>
<accession>A0AAV2IPC8</accession>
<sequence>MLGLQEGGVRTEYLRRCQVAKWCGPKCRLIHRQQSRTCQRVSRFNIARMNIPQRVKKHLFVDSGYWDISCFLDSIPNVERYLHLDATSGLRIAVLVEIIRCEFYFTSYKVAVKDLANKTTTFIFGSILSRDGVPTFVSAYDLQPGHFILLLNGHWNYHHDKTAAAVHVQNLNCVEFIAVL</sequence>
<dbReference type="EMBL" id="CAXITT010001198">
    <property type="protein sequence ID" value="CAL1548156.1"/>
    <property type="molecule type" value="Genomic_DNA"/>
</dbReference>
<dbReference type="Proteomes" id="UP001497497">
    <property type="component" value="Unassembled WGS sequence"/>
</dbReference>